<evidence type="ECO:0000313" key="3">
    <source>
        <dbReference type="Proteomes" id="UP000242146"/>
    </source>
</evidence>
<feature type="compositionally biased region" description="Acidic residues" evidence="1">
    <location>
        <begin position="13"/>
        <end position="34"/>
    </location>
</feature>
<protein>
    <submittedName>
        <fullName evidence="2">Uncharacterized protein</fullName>
    </submittedName>
</protein>
<dbReference type="EMBL" id="MCGT01000021">
    <property type="protein sequence ID" value="ORX51277.1"/>
    <property type="molecule type" value="Genomic_DNA"/>
</dbReference>
<dbReference type="Proteomes" id="UP000242146">
    <property type="component" value="Unassembled WGS sequence"/>
</dbReference>
<keyword evidence="3" id="KW-1185">Reference proteome</keyword>
<accession>A0A1X2GDL1</accession>
<comment type="caution">
    <text evidence="2">The sequence shown here is derived from an EMBL/GenBank/DDBJ whole genome shotgun (WGS) entry which is preliminary data.</text>
</comment>
<feature type="region of interest" description="Disordered" evidence="1">
    <location>
        <begin position="1"/>
        <end position="54"/>
    </location>
</feature>
<dbReference type="AlphaFoldDB" id="A0A1X2GDL1"/>
<name>A0A1X2GDL1_9FUNG</name>
<sequence>MREDPDDQRGSDDNGDSEQDVTDDEEVDGDEQEAEISHFGNMKRKTKSKQTMATKRAKMAKIAAEQDMVDLELVGPSRAPFTRKGEQLYQELGPYQRHQLADTLQTLFDQLSHAYPHLSTIHRVTGPHHQKEYSQVLEYVAKDELETFSNLVGLNKGQVLAIAKHIVNAIIQIDPQESLPEIDDDITGDLTASVTALINDMKTDMKSLLAIVTINQLVSRILMTDARHSRVETAKTYGHATTGWAARKRWKHYRTLPNNSTASDFVTLLVVDLKSYL</sequence>
<feature type="compositionally biased region" description="Basic and acidic residues" evidence="1">
    <location>
        <begin position="1"/>
        <end position="12"/>
    </location>
</feature>
<reference evidence="2 3" key="1">
    <citation type="submission" date="2016-07" db="EMBL/GenBank/DDBJ databases">
        <title>Pervasive Adenine N6-methylation of Active Genes in Fungi.</title>
        <authorList>
            <consortium name="DOE Joint Genome Institute"/>
            <person name="Mondo S.J."/>
            <person name="Dannebaum R.O."/>
            <person name="Kuo R.C."/>
            <person name="Labutti K."/>
            <person name="Haridas S."/>
            <person name="Kuo A."/>
            <person name="Salamov A."/>
            <person name="Ahrendt S.R."/>
            <person name="Lipzen A."/>
            <person name="Sullivan W."/>
            <person name="Andreopoulos W.B."/>
            <person name="Clum A."/>
            <person name="Lindquist E."/>
            <person name="Daum C."/>
            <person name="Ramamoorthy G.K."/>
            <person name="Gryganskyi A."/>
            <person name="Culley D."/>
            <person name="Magnuson J.K."/>
            <person name="James T.Y."/>
            <person name="O'Malley M.A."/>
            <person name="Stajich J.E."/>
            <person name="Spatafora J.W."/>
            <person name="Visel A."/>
            <person name="Grigoriev I.V."/>
        </authorList>
    </citation>
    <scope>NUCLEOTIDE SEQUENCE [LARGE SCALE GENOMIC DNA]</scope>
    <source>
        <strain evidence="2 3">NRRL 3301</strain>
    </source>
</reference>
<evidence type="ECO:0000256" key="1">
    <source>
        <dbReference type="SAM" id="MobiDB-lite"/>
    </source>
</evidence>
<organism evidence="2 3">
    <name type="scientific">Hesseltinella vesiculosa</name>
    <dbReference type="NCBI Taxonomy" id="101127"/>
    <lineage>
        <taxon>Eukaryota</taxon>
        <taxon>Fungi</taxon>
        <taxon>Fungi incertae sedis</taxon>
        <taxon>Mucoromycota</taxon>
        <taxon>Mucoromycotina</taxon>
        <taxon>Mucoromycetes</taxon>
        <taxon>Mucorales</taxon>
        <taxon>Cunninghamellaceae</taxon>
        <taxon>Hesseltinella</taxon>
    </lineage>
</organism>
<gene>
    <name evidence="2" type="ORF">DM01DRAFT_1375540</name>
</gene>
<evidence type="ECO:0000313" key="2">
    <source>
        <dbReference type="EMBL" id="ORX51277.1"/>
    </source>
</evidence>
<proteinExistence type="predicted"/>